<feature type="region of interest" description="Disordered" evidence="1">
    <location>
        <begin position="103"/>
        <end position="123"/>
    </location>
</feature>
<keyword evidence="3" id="KW-1185">Reference proteome</keyword>
<evidence type="ECO:0000313" key="2">
    <source>
        <dbReference type="EMBL" id="GFX89032.1"/>
    </source>
</evidence>
<reference evidence="2" key="1">
    <citation type="submission" date="2020-08" db="EMBL/GenBank/DDBJ databases">
        <title>Multicomponent nature underlies the extraordinary mechanical properties of spider dragline silk.</title>
        <authorList>
            <person name="Kono N."/>
            <person name="Nakamura H."/>
            <person name="Mori M."/>
            <person name="Yoshida Y."/>
            <person name="Ohtoshi R."/>
            <person name="Malay A.D."/>
            <person name="Moran D.A.P."/>
            <person name="Tomita M."/>
            <person name="Numata K."/>
            <person name="Arakawa K."/>
        </authorList>
    </citation>
    <scope>NUCLEOTIDE SEQUENCE</scope>
</reference>
<organism evidence="2 3">
    <name type="scientific">Trichonephila clavipes</name>
    <name type="common">Golden silk orbweaver</name>
    <name type="synonym">Nephila clavipes</name>
    <dbReference type="NCBI Taxonomy" id="2585209"/>
    <lineage>
        <taxon>Eukaryota</taxon>
        <taxon>Metazoa</taxon>
        <taxon>Ecdysozoa</taxon>
        <taxon>Arthropoda</taxon>
        <taxon>Chelicerata</taxon>
        <taxon>Arachnida</taxon>
        <taxon>Araneae</taxon>
        <taxon>Araneomorphae</taxon>
        <taxon>Entelegynae</taxon>
        <taxon>Araneoidea</taxon>
        <taxon>Nephilidae</taxon>
        <taxon>Trichonephila</taxon>
    </lineage>
</organism>
<dbReference type="Proteomes" id="UP000887159">
    <property type="component" value="Unassembled WGS sequence"/>
</dbReference>
<evidence type="ECO:0000256" key="1">
    <source>
        <dbReference type="SAM" id="MobiDB-lite"/>
    </source>
</evidence>
<dbReference type="EMBL" id="BMAU01021067">
    <property type="protein sequence ID" value="GFX89032.1"/>
    <property type="molecule type" value="Genomic_DNA"/>
</dbReference>
<evidence type="ECO:0000313" key="3">
    <source>
        <dbReference type="Proteomes" id="UP000887159"/>
    </source>
</evidence>
<proteinExistence type="predicted"/>
<gene>
    <name evidence="2" type="ORF">TNCV_2853321</name>
</gene>
<comment type="caution">
    <text evidence="2">The sequence shown here is derived from an EMBL/GenBank/DDBJ whole genome shotgun (WGS) entry which is preliminary data.</text>
</comment>
<name>A0A8X6RAN8_TRICX</name>
<protein>
    <submittedName>
        <fullName evidence="2">Uncharacterized protein</fullName>
    </submittedName>
</protein>
<sequence>MQPYGDIGIEKLECVGYVEKWTGTRLRALKLKMKARAMETADRERLRKANYDILQNSKRARVKKRHKKCTLEDTKTEERKNPNYGSYYALITICRIYYPQSDTRAAGDKSRNFKSWSSDEDDA</sequence>
<accession>A0A8X6RAN8</accession>
<dbReference type="AlphaFoldDB" id="A0A8X6RAN8"/>